<name>A0A939LQW2_9CELL</name>
<dbReference type="RefSeq" id="WP_208054105.1">
    <property type="nucleotide sequence ID" value="NZ_JAGEMK010000001.1"/>
</dbReference>
<reference evidence="2" key="1">
    <citation type="submission" date="2021-03" db="EMBL/GenBank/DDBJ databases">
        <title>Actinotalea soli sp. nov., isolated from soil.</title>
        <authorList>
            <person name="Ping W."/>
            <person name="Zhang J."/>
        </authorList>
    </citation>
    <scope>NUCLEOTIDE SEQUENCE</scope>
    <source>
        <strain evidence="2">BY-33</strain>
    </source>
</reference>
<keyword evidence="1" id="KW-1133">Transmembrane helix</keyword>
<gene>
    <name evidence="2" type="ORF">J4G33_01395</name>
</gene>
<dbReference type="AlphaFoldDB" id="A0A939LQW2"/>
<dbReference type="Pfam" id="PF07963">
    <property type="entry name" value="N_methyl"/>
    <property type="match status" value="1"/>
</dbReference>
<feature type="transmembrane region" description="Helical" evidence="1">
    <location>
        <begin position="12"/>
        <end position="36"/>
    </location>
</feature>
<evidence type="ECO:0000256" key="1">
    <source>
        <dbReference type="SAM" id="Phobius"/>
    </source>
</evidence>
<dbReference type="Pfam" id="PF17963">
    <property type="entry name" value="Big_9"/>
    <property type="match status" value="2"/>
</dbReference>
<dbReference type="PROSITE" id="PS00409">
    <property type="entry name" value="PROKAR_NTER_METHYL"/>
    <property type="match status" value="1"/>
</dbReference>
<dbReference type="EMBL" id="JAGEMK010000001">
    <property type="protein sequence ID" value="MBO1750454.1"/>
    <property type="molecule type" value="Genomic_DNA"/>
</dbReference>
<dbReference type="InterPro" id="IPR012902">
    <property type="entry name" value="N_methyl_site"/>
</dbReference>
<dbReference type="NCBIfam" id="TIGR02532">
    <property type="entry name" value="IV_pilin_GFxxxE"/>
    <property type="match status" value="1"/>
</dbReference>
<dbReference type="Proteomes" id="UP000664209">
    <property type="component" value="Unassembled WGS sequence"/>
</dbReference>
<evidence type="ECO:0000313" key="2">
    <source>
        <dbReference type="EMBL" id="MBO1750454.1"/>
    </source>
</evidence>
<sequence>MRDRRAPADAGFTLIEVIVSLVLLGIVATAALYFFIEGTRTTSHLQRSQNAVAVANEAMERAYAVNPVASLGTTSSALAAGRRQADVEAAWNRLEAAGAEGLDDTYPIWDPSLSLTNSNNAAVPIEDEYTHSGQKYLATTLVGVCYRKGDVLAPDQPCTTLPSVASVLPEDSTPAGMIRLLRVITVVTWAPTAGECTSGVCTYQLSGLIDRSSDLTWNQVVDPIAVEDFADALHGETIAIPVLDNDVIGPVTSNPVLLMTYPAAGQGTVSVASNGVVTYRAPATGSGIYPFTYRIKDRAGRQSDPATVRVSVKPLAANDSYQVRSGVGTTLNLLANDNGTPASIQISSAPTSGTVAVSGLTVTYTPSVPTGTDSFMYTYTDASGQVSEPARVTILIDSLNTQDHTIVMNARSSTADVWTSLTETLLTGVDDRSRVGITITGPRPAAGSLRVDGVPYTQTTAAGTSNRGANVEFSPMLNVVGEYTFRYVVSREGGATSDPKTVTLRVVPVARPDVFPVRNHNQTTGFAVGLNDAPSVYTTASAVTVRTSPPVPADCGTFPTQARLAQGEIQVVLPTIPQGGAQRNCSFTYYLEGSGALSQLRSETVTVTYSFRRP</sequence>
<organism evidence="2 3">
    <name type="scientific">Actinotalea soli</name>
    <dbReference type="NCBI Taxonomy" id="2819234"/>
    <lineage>
        <taxon>Bacteria</taxon>
        <taxon>Bacillati</taxon>
        <taxon>Actinomycetota</taxon>
        <taxon>Actinomycetes</taxon>
        <taxon>Micrococcales</taxon>
        <taxon>Cellulomonadaceae</taxon>
        <taxon>Actinotalea</taxon>
    </lineage>
</organism>
<comment type="caution">
    <text evidence="2">The sequence shown here is derived from an EMBL/GenBank/DDBJ whole genome shotgun (WGS) entry which is preliminary data.</text>
</comment>
<accession>A0A939LQW2</accession>
<evidence type="ECO:0000313" key="3">
    <source>
        <dbReference type="Proteomes" id="UP000664209"/>
    </source>
</evidence>
<proteinExistence type="predicted"/>
<dbReference type="Gene3D" id="3.30.700.10">
    <property type="entry name" value="Glycoprotein, Type 4 Pilin"/>
    <property type="match status" value="1"/>
</dbReference>
<dbReference type="SUPFAM" id="SSF54523">
    <property type="entry name" value="Pili subunits"/>
    <property type="match status" value="1"/>
</dbReference>
<keyword evidence="1" id="KW-0472">Membrane</keyword>
<protein>
    <submittedName>
        <fullName evidence="2">Prepilin-type N-terminal cleavage/methylation domain-containing protein</fullName>
    </submittedName>
</protein>
<dbReference type="InterPro" id="IPR045584">
    <property type="entry name" value="Pilin-like"/>
</dbReference>
<keyword evidence="1" id="KW-0812">Transmembrane</keyword>
<dbReference type="Gene3D" id="2.60.40.3440">
    <property type="match status" value="1"/>
</dbReference>
<keyword evidence="3" id="KW-1185">Reference proteome</keyword>